<feature type="domain" description="Retropepsin-like aspartic endopeptidase" evidence="1">
    <location>
        <begin position="22"/>
        <end position="155"/>
    </location>
</feature>
<dbReference type="OrthoDB" id="9782977at2"/>
<evidence type="ECO:0000313" key="2">
    <source>
        <dbReference type="EMBL" id="ALN56379.1"/>
    </source>
</evidence>
<dbReference type="PANTHER" id="PTHR38037">
    <property type="entry name" value="ZN_PROTEASE DOMAIN-CONTAINING PROTEIN"/>
    <property type="match status" value="1"/>
</dbReference>
<gene>
    <name evidence="2" type="ORF">GLE_1021</name>
</gene>
<dbReference type="AlphaFoldDB" id="A0A0S2DCX6"/>
<evidence type="ECO:0000313" key="3">
    <source>
        <dbReference type="Proteomes" id="UP000061569"/>
    </source>
</evidence>
<dbReference type="EMBL" id="CP013140">
    <property type="protein sequence ID" value="ALN56379.1"/>
    <property type="molecule type" value="Genomic_DNA"/>
</dbReference>
<dbReference type="PANTHER" id="PTHR38037:SF1">
    <property type="entry name" value="ATP-DEPENDENT ZINC PROTEASE DOMAIN-CONTAINING PROTEIN-RELATED"/>
    <property type="match status" value="1"/>
</dbReference>
<reference evidence="2 3" key="1">
    <citation type="submission" date="2015-11" db="EMBL/GenBank/DDBJ databases">
        <title>Genome sequences of Lysobacter enzymogenes strain C3 and Lysobacter antibioticus ATCC 29479.</title>
        <authorList>
            <person name="Kobayashi D.Y."/>
        </authorList>
    </citation>
    <scope>NUCLEOTIDE SEQUENCE [LARGE SCALE GENOMIC DNA]</scope>
    <source>
        <strain evidence="2 3">C3</strain>
    </source>
</reference>
<name>A0A0S2DCX6_LYSEN</name>
<evidence type="ECO:0000259" key="1">
    <source>
        <dbReference type="Pfam" id="PF05618"/>
    </source>
</evidence>
<dbReference type="SUPFAM" id="SSF50630">
    <property type="entry name" value="Acid proteases"/>
    <property type="match status" value="1"/>
</dbReference>
<accession>A0A0S2DCX6</accession>
<protein>
    <submittedName>
        <fullName evidence="2">Ribosomal protein S6 modification protein</fullName>
    </submittedName>
</protein>
<dbReference type="InterPro" id="IPR008503">
    <property type="entry name" value="Asp_endopeptidase"/>
</dbReference>
<dbReference type="KEGG" id="lez:GLE_1021"/>
<dbReference type="Gene3D" id="2.40.70.10">
    <property type="entry name" value="Acid Proteases"/>
    <property type="match status" value="1"/>
</dbReference>
<organism evidence="2 3">
    <name type="scientific">Lysobacter enzymogenes</name>
    <dbReference type="NCBI Taxonomy" id="69"/>
    <lineage>
        <taxon>Bacteria</taxon>
        <taxon>Pseudomonadati</taxon>
        <taxon>Pseudomonadota</taxon>
        <taxon>Gammaproteobacteria</taxon>
        <taxon>Lysobacterales</taxon>
        <taxon>Lysobacteraceae</taxon>
        <taxon>Lysobacter</taxon>
    </lineage>
</organism>
<dbReference type="InterPro" id="IPR021109">
    <property type="entry name" value="Peptidase_aspartic_dom_sf"/>
</dbReference>
<dbReference type="PATRIC" id="fig|69.6.peg.1009"/>
<sequence length="165" mass="17691">MSSPILSSPAIAAGPSGHAPIVLGWREYAALPILGIAAVRAKIDTGARSSALHVEAQWRFVEAGAPWVGFRLRPGAAGGGEVEALAPVADERDVTDSGGHRTRRVFIRTVLSLAGSEREIDMNLADRRGMRFPMLLGRTAVAHAFTVDPARSFLHGRVRRRPPRA</sequence>
<dbReference type="STRING" id="69.GLE_1021"/>
<dbReference type="Pfam" id="PF05618">
    <property type="entry name" value="Zn_protease"/>
    <property type="match status" value="1"/>
</dbReference>
<dbReference type="Proteomes" id="UP000061569">
    <property type="component" value="Chromosome"/>
</dbReference>
<proteinExistence type="predicted"/>